<evidence type="ECO:0000313" key="2">
    <source>
        <dbReference type="EMBL" id="GGA93226.1"/>
    </source>
</evidence>
<dbReference type="PROSITE" id="PS50043">
    <property type="entry name" value="HTH_LUXR_2"/>
    <property type="match status" value="1"/>
</dbReference>
<sequence length="231" mass="26368">MSVAVRVYYWEIVILTLNLLITEERNMNKVTLLADNQMIARVGLRTLLKKHFKIEEGDIDDVESCSGVMTHLKTKCYSYWITEMNLTDGSTSSIIPTVKSLYKDLQILVFSELSEHLLIKPLSSFGVYHFLSKFCPEKEAIKKIEAFFHNASPISSLGAIDKNSKLLGLAPREFEIYSRLLNNMPTGRIAKELNIDNSTVSTVKRRIFNKSNVENMEQLLYLAKLNNGQQK</sequence>
<gene>
    <name evidence="2" type="ORF">GCM10011511_15800</name>
</gene>
<dbReference type="EMBL" id="BMJC01000001">
    <property type="protein sequence ID" value="GGA93226.1"/>
    <property type="molecule type" value="Genomic_DNA"/>
</dbReference>
<proteinExistence type="predicted"/>
<dbReference type="Gene3D" id="3.40.50.2300">
    <property type="match status" value="1"/>
</dbReference>
<dbReference type="Gene3D" id="1.10.10.10">
    <property type="entry name" value="Winged helix-like DNA-binding domain superfamily/Winged helix DNA-binding domain"/>
    <property type="match status" value="1"/>
</dbReference>
<dbReference type="InterPro" id="IPR016032">
    <property type="entry name" value="Sig_transdc_resp-reg_C-effctor"/>
</dbReference>
<dbReference type="InterPro" id="IPR011006">
    <property type="entry name" value="CheY-like_superfamily"/>
</dbReference>
<dbReference type="Pfam" id="PF00196">
    <property type="entry name" value="GerE"/>
    <property type="match status" value="1"/>
</dbReference>
<dbReference type="InterPro" id="IPR051015">
    <property type="entry name" value="EvgA-like"/>
</dbReference>
<dbReference type="GO" id="GO:0006355">
    <property type="term" value="P:regulation of DNA-templated transcription"/>
    <property type="evidence" value="ECO:0007669"/>
    <property type="project" value="InterPro"/>
</dbReference>
<comment type="caution">
    <text evidence="2">The sequence shown here is derived from an EMBL/GenBank/DDBJ whole genome shotgun (WGS) entry which is preliminary data.</text>
</comment>
<feature type="domain" description="HTH luxR-type" evidence="1">
    <location>
        <begin position="162"/>
        <end position="227"/>
    </location>
</feature>
<reference evidence="2" key="2">
    <citation type="submission" date="2020-09" db="EMBL/GenBank/DDBJ databases">
        <authorList>
            <person name="Sun Q."/>
            <person name="Zhou Y."/>
        </authorList>
    </citation>
    <scope>NUCLEOTIDE SEQUENCE</scope>
    <source>
        <strain evidence="2">CGMCC 1.15448</strain>
    </source>
</reference>
<evidence type="ECO:0000259" key="1">
    <source>
        <dbReference type="PROSITE" id="PS50043"/>
    </source>
</evidence>
<dbReference type="GO" id="GO:0003677">
    <property type="term" value="F:DNA binding"/>
    <property type="evidence" value="ECO:0007669"/>
    <property type="project" value="InterPro"/>
</dbReference>
<accession>A0A8J2XS82</accession>
<dbReference type="PANTHER" id="PTHR45566">
    <property type="entry name" value="HTH-TYPE TRANSCRIPTIONAL REGULATOR YHJB-RELATED"/>
    <property type="match status" value="1"/>
</dbReference>
<dbReference type="Proteomes" id="UP000607559">
    <property type="component" value="Unassembled WGS sequence"/>
</dbReference>
<dbReference type="SUPFAM" id="SSF52172">
    <property type="entry name" value="CheY-like"/>
    <property type="match status" value="1"/>
</dbReference>
<dbReference type="InterPro" id="IPR000792">
    <property type="entry name" value="Tscrpt_reg_LuxR_C"/>
</dbReference>
<dbReference type="AlphaFoldDB" id="A0A8J2XS82"/>
<dbReference type="InterPro" id="IPR036388">
    <property type="entry name" value="WH-like_DNA-bd_sf"/>
</dbReference>
<keyword evidence="3" id="KW-1185">Reference proteome</keyword>
<evidence type="ECO:0000313" key="3">
    <source>
        <dbReference type="Proteomes" id="UP000607559"/>
    </source>
</evidence>
<dbReference type="SMART" id="SM00421">
    <property type="entry name" value="HTH_LUXR"/>
    <property type="match status" value="1"/>
</dbReference>
<protein>
    <recommendedName>
        <fullName evidence="1">HTH luxR-type domain-containing protein</fullName>
    </recommendedName>
</protein>
<name>A0A8J2XS82_9BACT</name>
<dbReference type="SUPFAM" id="SSF46894">
    <property type="entry name" value="C-terminal effector domain of the bipartite response regulators"/>
    <property type="match status" value="1"/>
</dbReference>
<dbReference type="PANTHER" id="PTHR45566:SF1">
    <property type="entry name" value="HTH-TYPE TRANSCRIPTIONAL REGULATOR YHJB-RELATED"/>
    <property type="match status" value="1"/>
</dbReference>
<reference evidence="2" key="1">
    <citation type="journal article" date="2014" name="Int. J. Syst. Evol. Microbiol.">
        <title>Complete genome sequence of Corynebacterium casei LMG S-19264T (=DSM 44701T), isolated from a smear-ripened cheese.</title>
        <authorList>
            <consortium name="US DOE Joint Genome Institute (JGI-PGF)"/>
            <person name="Walter F."/>
            <person name="Albersmeier A."/>
            <person name="Kalinowski J."/>
            <person name="Ruckert C."/>
        </authorList>
    </citation>
    <scope>NUCLEOTIDE SEQUENCE</scope>
    <source>
        <strain evidence="2">CGMCC 1.15448</strain>
    </source>
</reference>
<organism evidence="2 3">
    <name type="scientific">Puia dinghuensis</name>
    <dbReference type="NCBI Taxonomy" id="1792502"/>
    <lineage>
        <taxon>Bacteria</taxon>
        <taxon>Pseudomonadati</taxon>
        <taxon>Bacteroidota</taxon>
        <taxon>Chitinophagia</taxon>
        <taxon>Chitinophagales</taxon>
        <taxon>Chitinophagaceae</taxon>
        <taxon>Puia</taxon>
    </lineage>
</organism>